<gene>
    <name evidence="9" type="ORF">MPL1032_70076</name>
</gene>
<dbReference type="InterPro" id="IPR000515">
    <property type="entry name" value="MetI-like"/>
</dbReference>
<sequence>MLFAIDFFIRRLAQGAIIVVAIALLIFTLLRVVPGDPVRLMLGPMVSPSVAEQTAKALGLRDPIVVQFGRYMGQVVQGDFGRSFVRSAQGGSTGGSRGESTFDASNRAPVIELIATTLPYSLLLAGLAFLMSLVIAIPLGIWAGLNAGKWPDRLALYLSSILVSLPNVWLGLVFIFLISAKAGWLPAIGYQNWTYAVLPAMVLAVELIPVIVRSVSVSVSANLLEPFVSVGQIRGLTRKRMIAAHVLRNSSIPLLNLLGIQAVGLILGSLFVVEYLFNYPGIGLLMINAVFQRDFPIIQAIAIFSCAALVLVNILVDFASTTIDRRLQY</sequence>
<feature type="transmembrane region" description="Helical" evidence="7">
    <location>
        <begin position="192"/>
        <end position="212"/>
    </location>
</feature>
<dbReference type="Pfam" id="PF00528">
    <property type="entry name" value="BPD_transp_1"/>
    <property type="match status" value="1"/>
</dbReference>
<dbReference type="GO" id="GO:0055085">
    <property type="term" value="P:transmembrane transport"/>
    <property type="evidence" value="ECO:0007669"/>
    <property type="project" value="InterPro"/>
</dbReference>
<name>A0A0K2W6J8_MESPL</name>
<keyword evidence="2 7" id="KW-0813">Transport</keyword>
<reference evidence="10" key="1">
    <citation type="submission" date="2014-08" db="EMBL/GenBank/DDBJ databases">
        <authorList>
            <person name="Edwards T."/>
        </authorList>
    </citation>
    <scope>NUCLEOTIDE SEQUENCE [LARGE SCALE GENOMIC DNA]</scope>
</reference>
<keyword evidence="5 7" id="KW-1133">Transmembrane helix</keyword>
<dbReference type="PANTHER" id="PTHR43163:SF6">
    <property type="entry name" value="DIPEPTIDE TRANSPORT SYSTEM PERMEASE PROTEIN DPPB-RELATED"/>
    <property type="match status" value="1"/>
</dbReference>
<proteinExistence type="inferred from homology"/>
<dbReference type="InterPro" id="IPR035906">
    <property type="entry name" value="MetI-like_sf"/>
</dbReference>
<dbReference type="AlphaFoldDB" id="A0A0K2W6J8"/>
<evidence type="ECO:0000256" key="6">
    <source>
        <dbReference type="ARBA" id="ARBA00023136"/>
    </source>
</evidence>
<dbReference type="SUPFAM" id="SSF161098">
    <property type="entry name" value="MetI-like"/>
    <property type="match status" value="1"/>
</dbReference>
<dbReference type="Pfam" id="PF19300">
    <property type="entry name" value="BPD_transp_1_N"/>
    <property type="match status" value="1"/>
</dbReference>
<feature type="transmembrane region" description="Helical" evidence="7">
    <location>
        <begin position="120"/>
        <end position="142"/>
    </location>
</feature>
<evidence type="ECO:0000256" key="2">
    <source>
        <dbReference type="ARBA" id="ARBA00022448"/>
    </source>
</evidence>
<evidence type="ECO:0000256" key="5">
    <source>
        <dbReference type="ARBA" id="ARBA00022989"/>
    </source>
</evidence>
<evidence type="ECO:0000256" key="1">
    <source>
        <dbReference type="ARBA" id="ARBA00004651"/>
    </source>
</evidence>
<dbReference type="Proteomes" id="UP000182888">
    <property type="component" value="Unassembled WGS sequence"/>
</dbReference>
<evidence type="ECO:0000313" key="9">
    <source>
        <dbReference type="EMBL" id="CDX62812.1"/>
    </source>
</evidence>
<dbReference type="CDD" id="cd06261">
    <property type="entry name" value="TM_PBP2"/>
    <property type="match status" value="1"/>
</dbReference>
<evidence type="ECO:0000313" key="10">
    <source>
        <dbReference type="Proteomes" id="UP000182888"/>
    </source>
</evidence>
<feature type="transmembrane region" description="Helical" evidence="7">
    <location>
        <begin position="12"/>
        <end position="33"/>
    </location>
</feature>
<feature type="transmembrane region" description="Helical" evidence="7">
    <location>
        <begin position="154"/>
        <end position="180"/>
    </location>
</feature>
<feature type="transmembrane region" description="Helical" evidence="7">
    <location>
        <begin position="297"/>
        <end position="316"/>
    </location>
</feature>
<keyword evidence="3" id="KW-1003">Cell membrane</keyword>
<accession>A0A0K2W6J8</accession>
<dbReference type="Gene3D" id="1.10.3720.10">
    <property type="entry name" value="MetI-like"/>
    <property type="match status" value="1"/>
</dbReference>
<protein>
    <submittedName>
        <fullName evidence="9">Putative permease component of ABC transporter</fullName>
    </submittedName>
</protein>
<evidence type="ECO:0000256" key="4">
    <source>
        <dbReference type="ARBA" id="ARBA00022692"/>
    </source>
</evidence>
<keyword evidence="6 7" id="KW-0472">Membrane</keyword>
<feature type="domain" description="ABC transmembrane type-1" evidence="8">
    <location>
        <begin position="118"/>
        <end position="316"/>
    </location>
</feature>
<organism evidence="9 10">
    <name type="scientific">Mesorhizobium plurifarium</name>
    <dbReference type="NCBI Taxonomy" id="69974"/>
    <lineage>
        <taxon>Bacteria</taxon>
        <taxon>Pseudomonadati</taxon>
        <taxon>Pseudomonadota</taxon>
        <taxon>Alphaproteobacteria</taxon>
        <taxon>Hyphomicrobiales</taxon>
        <taxon>Phyllobacteriaceae</taxon>
        <taxon>Mesorhizobium</taxon>
    </lineage>
</organism>
<comment type="subcellular location">
    <subcellularLocation>
        <location evidence="1 7">Cell membrane</location>
        <topology evidence="1 7">Multi-pass membrane protein</topology>
    </subcellularLocation>
</comment>
<dbReference type="PROSITE" id="PS50928">
    <property type="entry name" value="ABC_TM1"/>
    <property type="match status" value="1"/>
</dbReference>
<evidence type="ECO:0000259" key="8">
    <source>
        <dbReference type="PROSITE" id="PS50928"/>
    </source>
</evidence>
<dbReference type="EMBL" id="CCND01000050">
    <property type="protein sequence ID" value="CDX62812.1"/>
    <property type="molecule type" value="Genomic_DNA"/>
</dbReference>
<evidence type="ECO:0000256" key="3">
    <source>
        <dbReference type="ARBA" id="ARBA00022475"/>
    </source>
</evidence>
<keyword evidence="4 7" id="KW-0812">Transmembrane</keyword>
<dbReference type="GO" id="GO:0005886">
    <property type="term" value="C:plasma membrane"/>
    <property type="evidence" value="ECO:0007669"/>
    <property type="project" value="UniProtKB-SubCell"/>
</dbReference>
<evidence type="ECO:0000256" key="7">
    <source>
        <dbReference type="RuleBase" id="RU363032"/>
    </source>
</evidence>
<dbReference type="PANTHER" id="PTHR43163">
    <property type="entry name" value="DIPEPTIDE TRANSPORT SYSTEM PERMEASE PROTEIN DPPB-RELATED"/>
    <property type="match status" value="1"/>
</dbReference>
<dbReference type="InterPro" id="IPR045621">
    <property type="entry name" value="BPD_transp_1_N"/>
</dbReference>
<feature type="transmembrane region" description="Helical" evidence="7">
    <location>
        <begin position="254"/>
        <end position="277"/>
    </location>
</feature>
<comment type="similarity">
    <text evidence="7">Belongs to the binding-protein-dependent transport system permease family.</text>
</comment>